<reference evidence="3" key="1">
    <citation type="submission" date="2020-01" db="EMBL/GenBank/DDBJ databases">
        <authorList>
            <person name="Meier V. D."/>
            <person name="Meier V D."/>
        </authorList>
    </citation>
    <scope>NUCLEOTIDE SEQUENCE</scope>
    <source>
        <strain evidence="3">HLG_WM_MAG_06</strain>
    </source>
</reference>
<name>A0A6S6S624_9BACT</name>
<dbReference type="Gene3D" id="1.10.150.20">
    <property type="entry name" value="5' to 3' exonuclease, C-terminal subdomain"/>
    <property type="match status" value="1"/>
</dbReference>
<gene>
    <name evidence="3" type="ORF">HELGO_WM28913</name>
</gene>
<feature type="region of interest" description="Disordered" evidence="1">
    <location>
        <begin position="148"/>
        <end position="168"/>
    </location>
</feature>
<protein>
    <submittedName>
        <fullName evidence="3">NADH-quinone oxidoreductase subunit NuoE</fullName>
    </submittedName>
</protein>
<dbReference type="AlphaFoldDB" id="A0A6S6S624"/>
<keyword evidence="2" id="KW-0472">Membrane</keyword>
<proteinExistence type="predicted"/>
<keyword evidence="2" id="KW-0812">Transmembrane</keyword>
<evidence type="ECO:0000256" key="1">
    <source>
        <dbReference type="SAM" id="MobiDB-lite"/>
    </source>
</evidence>
<keyword evidence="2" id="KW-1133">Transmembrane helix</keyword>
<evidence type="ECO:0000256" key="2">
    <source>
        <dbReference type="SAM" id="Phobius"/>
    </source>
</evidence>
<dbReference type="EMBL" id="CACVAP010000008">
    <property type="protein sequence ID" value="CAA6798617.1"/>
    <property type="molecule type" value="Genomic_DNA"/>
</dbReference>
<sequence>MLEVASQIIICLILAALLGWIIGYLMGKATCSEKNKCNHGGDNSHELHIDNKDKKSTATVASNTEEEILTQPILLTEAREGRKDNLQLIKGVGTVLEGVLNETGIYHFDQIANLSPEEVSWLDHSMSFPGRITREDWIAQAKDLAEGKETEYSQRVERGEVASSKKSD</sequence>
<organism evidence="3">
    <name type="scientific">uncultured Sulfurovum sp</name>
    <dbReference type="NCBI Taxonomy" id="269237"/>
    <lineage>
        <taxon>Bacteria</taxon>
        <taxon>Pseudomonadati</taxon>
        <taxon>Campylobacterota</taxon>
        <taxon>Epsilonproteobacteria</taxon>
        <taxon>Campylobacterales</taxon>
        <taxon>Sulfurovaceae</taxon>
        <taxon>Sulfurovum</taxon>
        <taxon>environmental samples</taxon>
    </lineage>
</organism>
<feature type="transmembrane region" description="Helical" evidence="2">
    <location>
        <begin position="6"/>
        <end position="26"/>
    </location>
</feature>
<accession>A0A6S6S624</accession>
<evidence type="ECO:0000313" key="3">
    <source>
        <dbReference type="EMBL" id="CAA6798617.1"/>
    </source>
</evidence>